<proteinExistence type="predicted"/>
<feature type="domain" description="PLD phosphodiesterase" evidence="2">
    <location>
        <begin position="139"/>
        <end position="166"/>
    </location>
</feature>
<feature type="domain" description="PLD phosphodiesterase" evidence="2">
    <location>
        <begin position="417"/>
        <end position="444"/>
    </location>
</feature>
<dbReference type="Proteomes" id="UP000054408">
    <property type="component" value="Unassembled WGS sequence"/>
</dbReference>
<accession>A0A0L0DK06</accession>
<dbReference type="PANTHER" id="PTHR21248">
    <property type="entry name" value="CARDIOLIPIN SYNTHASE"/>
    <property type="match status" value="1"/>
</dbReference>
<dbReference type="OMA" id="WLNFEVT"/>
<name>A0A0L0DK06_THETB</name>
<dbReference type="InterPro" id="IPR025202">
    <property type="entry name" value="PLD-like_dom"/>
</dbReference>
<dbReference type="CDD" id="cd09110">
    <property type="entry name" value="PLDc_CLS_1"/>
    <property type="match status" value="1"/>
</dbReference>
<dbReference type="EMBL" id="GL349474">
    <property type="protein sequence ID" value="KNC52597.1"/>
    <property type="molecule type" value="Genomic_DNA"/>
</dbReference>
<organism evidence="3 4">
    <name type="scientific">Thecamonas trahens ATCC 50062</name>
    <dbReference type="NCBI Taxonomy" id="461836"/>
    <lineage>
        <taxon>Eukaryota</taxon>
        <taxon>Apusozoa</taxon>
        <taxon>Apusomonadida</taxon>
        <taxon>Apusomonadidae</taxon>
        <taxon>Thecamonas</taxon>
    </lineage>
</organism>
<dbReference type="STRING" id="461836.A0A0L0DK06"/>
<evidence type="ECO:0000313" key="4">
    <source>
        <dbReference type="Proteomes" id="UP000054408"/>
    </source>
</evidence>
<dbReference type="GO" id="GO:0032049">
    <property type="term" value="P:cardiolipin biosynthetic process"/>
    <property type="evidence" value="ECO:0007669"/>
    <property type="project" value="UniProtKB-ARBA"/>
</dbReference>
<dbReference type="PROSITE" id="PS50035">
    <property type="entry name" value="PLD"/>
    <property type="match status" value="2"/>
</dbReference>
<dbReference type="SUPFAM" id="SSF56024">
    <property type="entry name" value="Phospholipase D/nuclease"/>
    <property type="match status" value="2"/>
</dbReference>
<dbReference type="Gene3D" id="3.30.870.10">
    <property type="entry name" value="Endonuclease Chain A"/>
    <property type="match status" value="2"/>
</dbReference>
<gene>
    <name evidence="3" type="ORF">AMSG_08460</name>
</gene>
<dbReference type="AlphaFoldDB" id="A0A0L0DK06"/>
<dbReference type="PIRSF" id="PIRSF000850">
    <property type="entry name" value="Phospholipase_D_PSS"/>
    <property type="match status" value="1"/>
</dbReference>
<dbReference type="GeneID" id="25567151"/>
<dbReference type="GO" id="GO:0030572">
    <property type="term" value="F:phosphatidyltransferase activity"/>
    <property type="evidence" value="ECO:0007669"/>
    <property type="project" value="UniProtKB-ARBA"/>
</dbReference>
<feature type="region of interest" description="Disordered" evidence="1">
    <location>
        <begin position="214"/>
        <end position="249"/>
    </location>
</feature>
<dbReference type="Pfam" id="PF13091">
    <property type="entry name" value="PLDc_2"/>
    <property type="match status" value="2"/>
</dbReference>
<dbReference type="PANTHER" id="PTHR21248:SF22">
    <property type="entry name" value="PHOSPHOLIPASE D"/>
    <property type="match status" value="1"/>
</dbReference>
<dbReference type="RefSeq" id="XP_013755156.1">
    <property type="nucleotide sequence ID" value="XM_013899702.1"/>
</dbReference>
<dbReference type="OrthoDB" id="14911at2759"/>
<evidence type="ECO:0000259" key="2">
    <source>
        <dbReference type="PROSITE" id="PS50035"/>
    </source>
</evidence>
<evidence type="ECO:0000313" key="3">
    <source>
        <dbReference type="EMBL" id="KNC52597.1"/>
    </source>
</evidence>
<keyword evidence="4" id="KW-1185">Reference proteome</keyword>
<dbReference type="CDD" id="cd09159">
    <property type="entry name" value="PLDc_ybhO_like_2"/>
    <property type="match status" value="1"/>
</dbReference>
<dbReference type="eggNOG" id="ENOG502RKKV">
    <property type="taxonomic scope" value="Eukaryota"/>
</dbReference>
<protein>
    <submittedName>
        <fullName evidence="3">Phospholipase D</fullName>
    </submittedName>
</protein>
<evidence type="ECO:0000256" key="1">
    <source>
        <dbReference type="SAM" id="MobiDB-lite"/>
    </source>
</evidence>
<reference evidence="3 4" key="1">
    <citation type="submission" date="2010-05" db="EMBL/GenBank/DDBJ databases">
        <title>The Genome Sequence of Thecamonas trahens ATCC 50062.</title>
        <authorList>
            <consortium name="The Broad Institute Genome Sequencing Platform"/>
            <person name="Russ C."/>
            <person name="Cuomo C."/>
            <person name="Shea T."/>
            <person name="Young S.K."/>
            <person name="Zeng Q."/>
            <person name="Koehrsen M."/>
            <person name="Haas B."/>
            <person name="Borodovsky M."/>
            <person name="Guigo R."/>
            <person name="Alvarado L."/>
            <person name="Berlin A."/>
            <person name="Bochicchio J."/>
            <person name="Borenstein D."/>
            <person name="Chapman S."/>
            <person name="Chen Z."/>
            <person name="Freedman E."/>
            <person name="Gellesch M."/>
            <person name="Goldberg J."/>
            <person name="Griggs A."/>
            <person name="Gujja S."/>
            <person name="Heilman E."/>
            <person name="Heiman D."/>
            <person name="Hepburn T."/>
            <person name="Howarth C."/>
            <person name="Jen D."/>
            <person name="Larson L."/>
            <person name="Mehta T."/>
            <person name="Park D."/>
            <person name="Pearson M."/>
            <person name="Roberts A."/>
            <person name="Saif S."/>
            <person name="Shenoy N."/>
            <person name="Sisk P."/>
            <person name="Stolte C."/>
            <person name="Sykes S."/>
            <person name="Thomson T."/>
            <person name="Walk T."/>
            <person name="White J."/>
            <person name="Yandava C."/>
            <person name="Burger G."/>
            <person name="Gray M.W."/>
            <person name="Holland P.W.H."/>
            <person name="King N."/>
            <person name="Lang F.B.F."/>
            <person name="Roger A.J."/>
            <person name="Ruiz-Trillo I."/>
            <person name="Lander E."/>
            <person name="Nusbaum C."/>
        </authorList>
    </citation>
    <scope>NUCLEOTIDE SEQUENCE [LARGE SCALE GENOMIC DNA]</scope>
    <source>
        <strain evidence="3 4">ATCC 50062</strain>
    </source>
</reference>
<dbReference type="InterPro" id="IPR001736">
    <property type="entry name" value="PLipase_D/transphosphatidylase"/>
</dbReference>
<dbReference type="SMART" id="SM00155">
    <property type="entry name" value="PLDc"/>
    <property type="match status" value="2"/>
</dbReference>
<sequence length="509" mass="55859">MAGRARHVLARFRKQYQELFSDLAPLGAISAGNSVTLYSSGSATFEAMWRAMRGARRRLWLGTYTLEPDAIGSETLSALAEAKASGVDDVILMYDAIGSLRLSQSHVQHLIDAGVRVVPFNPVWSWQWPWMWQATLRDPLIRNHRKLLIVDSDVAFAGGMNVAAEYAGPSVGGNAFFRDVHVQLRGPAVDHLATVFKDSLSEAELYAATSRGRLTPASDEAQRADSDAAADAGRKKTRPLVAPGTGGGALALPPSHGYGEAHVSTVNVDSSVSAQTKARLARFAKHVPALRNMYNRLAMYSLTLAENPVHITNAPQETPAPGDVVVQVLYSNARRGKYAIQRAMALSLLKAKSRCYMTTPYFIPPRWLTKQLIRAARRGVDVRILTAGKTDVPLYRMAAIHVYDIFLRNGIRIYELGDKALHAKTMTIDSMYASVGSFNLDLLSSHRNLEVVVSFLDPRMASALESQTLADMSSAVEITRADTSARSRTMAFAQAFVYRVLNFLFSWKG</sequence>